<keyword evidence="3" id="KW-1185">Reference proteome</keyword>
<evidence type="ECO:0000313" key="2">
    <source>
        <dbReference type="EMBL" id="KAH7297388.1"/>
    </source>
</evidence>
<feature type="compositionally biased region" description="Low complexity" evidence="1">
    <location>
        <begin position="51"/>
        <end position="69"/>
    </location>
</feature>
<evidence type="ECO:0000256" key="1">
    <source>
        <dbReference type="SAM" id="MobiDB-lite"/>
    </source>
</evidence>
<dbReference type="PANTHER" id="PTHR48167:SF2">
    <property type="entry name" value="EXPRESSED PROTEIN"/>
    <property type="match status" value="1"/>
</dbReference>
<evidence type="ECO:0000313" key="3">
    <source>
        <dbReference type="Proteomes" id="UP000825935"/>
    </source>
</evidence>
<gene>
    <name evidence="2" type="ORF">KP509_26G067300</name>
</gene>
<reference evidence="2" key="1">
    <citation type="submission" date="2021-08" db="EMBL/GenBank/DDBJ databases">
        <title>WGS assembly of Ceratopteris richardii.</title>
        <authorList>
            <person name="Marchant D.B."/>
            <person name="Chen G."/>
            <person name="Jenkins J."/>
            <person name="Shu S."/>
            <person name="Leebens-Mack J."/>
            <person name="Grimwood J."/>
            <person name="Schmutz J."/>
            <person name="Soltis P."/>
            <person name="Soltis D."/>
            <person name="Chen Z.-H."/>
        </authorList>
    </citation>
    <scope>NUCLEOTIDE SEQUENCE</scope>
    <source>
        <strain evidence="2">Whitten #5841</strain>
        <tissue evidence="2">Leaf</tissue>
    </source>
</reference>
<dbReference type="PANTHER" id="PTHR48167">
    <property type="entry name" value="EXPRESSED PROTEIN"/>
    <property type="match status" value="1"/>
</dbReference>
<sequence length="274" mass="30782">MFGRKALSKGSRLRHCNLEFAAAFSKVGYVAPSAVRNTSQHNAHQQAMNFSSGKNVPESSSSSKSESSIGSGGDYLSLFQPSSGSSIAPYTPGNVLKVYPLPRYVLKEDIVRHVEGSNIKPENVKFVYSTAFRPDYVQISVDSPSTQKQAMKYLQERGRLGFRLLRLETSQPMPWTVVDAALKDSPRGRTILMFNVNLSTDFEDVERFFTGYNYDSSYVRFIRVNTESNRARIGRQQVLHVAVGFKTKLEALRAMREKMGDFCVNRAISLRLIQ</sequence>
<dbReference type="OrthoDB" id="2013327at2759"/>
<proteinExistence type="predicted"/>
<dbReference type="EMBL" id="CM035431">
    <property type="protein sequence ID" value="KAH7297388.1"/>
    <property type="molecule type" value="Genomic_DNA"/>
</dbReference>
<dbReference type="EMBL" id="CM035431">
    <property type="protein sequence ID" value="KAH7297387.1"/>
    <property type="molecule type" value="Genomic_DNA"/>
</dbReference>
<comment type="caution">
    <text evidence="2">The sequence shown here is derived from an EMBL/GenBank/DDBJ whole genome shotgun (WGS) entry which is preliminary data.</text>
</comment>
<dbReference type="Proteomes" id="UP000825935">
    <property type="component" value="Chromosome 26"/>
</dbReference>
<dbReference type="EMBL" id="CM035431">
    <property type="protein sequence ID" value="KAH7297389.1"/>
    <property type="molecule type" value="Genomic_DNA"/>
</dbReference>
<name>A0A8T2RPF4_CERRI</name>
<protein>
    <submittedName>
        <fullName evidence="2">Uncharacterized protein</fullName>
    </submittedName>
</protein>
<dbReference type="AlphaFoldDB" id="A0A8T2RPF4"/>
<feature type="region of interest" description="Disordered" evidence="1">
    <location>
        <begin position="49"/>
        <end position="70"/>
    </location>
</feature>
<dbReference type="EMBL" id="CM035431">
    <property type="protein sequence ID" value="KAH7297390.1"/>
    <property type="molecule type" value="Genomic_DNA"/>
</dbReference>
<organism evidence="2 3">
    <name type="scientific">Ceratopteris richardii</name>
    <name type="common">Triangle waterfern</name>
    <dbReference type="NCBI Taxonomy" id="49495"/>
    <lineage>
        <taxon>Eukaryota</taxon>
        <taxon>Viridiplantae</taxon>
        <taxon>Streptophyta</taxon>
        <taxon>Embryophyta</taxon>
        <taxon>Tracheophyta</taxon>
        <taxon>Polypodiopsida</taxon>
        <taxon>Polypodiidae</taxon>
        <taxon>Polypodiales</taxon>
        <taxon>Pteridineae</taxon>
        <taxon>Pteridaceae</taxon>
        <taxon>Parkerioideae</taxon>
        <taxon>Ceratopteris</taxon>
    </lineage>
</organism>
<accession>A0A8T2RPF4</accession>